<evidence type="ECO:0000313" key="3">
    <source>
        <dbReference type="RefSeq" id="XP_022310817.1"/>
    </source>
</evidence>
<dbReference type="PROSITE" id="PS51385">
    <property type="entry name" value="YJEF_N"/>
    <property type="match status" value="1"/>
</dbReference>
<organism evidence="2 3">
    <name type="scientific">Crassostrea virginica</name>
    <name type="common">Eastern oyster</name>
    <dbReference type="NCBI Taxonomy" id="6565"/>
    <lineage>
        <taxon>Eukaryota</taxon>
        <taxon>Metazoa</taxon>
        <taxon>Spiralia</taxon>
        <taxon>Lophotrochozoa</taxon>
        <taxon>Mollusca</taxon>
        <taxon>Bivalvia</taxon>
        <taxon>Autobranchia</taxon>
        <taxon>Pteriomorphia</taxon>
        <taxon>Ostreida</taxon>
        <taxon>Ostreoidea</taxon>
        <taxon>Ostreidae</taxon>
        <taxon>Crassostrea</taxon>
    </lineage>
</organism>
<dbReference type="GeneID" id="111116121"/>
<name>A0A8B8C544_CRAVI</name>
<dbReference type="Gene3D" id="3.40.50.10260">
    <property type="entry name" value="YjeF N-terminal domain"/>
    <property type="match status" value="1"/>
</dbReference>
<feature type="domain" description="YjeF N-terminal" evidence="1">
    <location>
        <begin position="41"/>
        <end position="83"/>
    </location>
</feature>
<sequence length="83" mass="9258">MIFSSLISGRLLCGIFQRNFSISTVMAVNPGKLKYLGQEEAQKIDEELFTEYAFSVDQLMELAGYSCAVAIAKVLPHREVDPQ</sequence>
<accession>A0A8B8C544</accession>
<evidence type="ECO:0000259" key="1">
    <source>
        <dbReference type="PROSITE" id="PS51385"/>
    </source>
</evidence>
<proteinExistence type="predicted"/>
<reference evidence="3" key="1">
    <citation type="submission" date="2025-08" db="UniProtKB">
        <authorList>
            <consortium name="RefSeq"/>
        </authorList>
    </citation>
    <scope>IDENTIFICATION</scope>
    <source>
        <tissue evidence="3">Whole sample</tissue>
    </source>
</reference>
<dbReference type="InterPro" id="IPR004443">
    <property type="entry name" value="YjeF_N_dom"/>
</dbReference>
<protein>
    <submittedName>
        <fullName evidence="3">NAD(P)H-hydrate epimerase-like</fullName>
    </submittedName>
</protein>
<keyword evidence="2" id="KW-1185">Reference proteome</keyword>
<evidence type="ECO:0000313" key="2">
    <source>
        <dbReference type="Proteomes" id="UP000694844"/>
    </source>
</evidence>
<dbReference type="RefSeq" id="XP_022310817.1">
    <property type="nucleotide sequence ID" value="XM_022455109.1"/>
</dbReference>
<dbReference type="KEGG" id="cvn:111116121"/>
<gene>
    <name evidence="3" type="primary">LOC111116121</name>
</gene>
<dbReference type="AlphaFoldDB" id="A0A8B8C544"/>
<dbReference type="InterPro" id="IPR036652">
    <property type="entry name" value="YjeF_N_dom_sf"/>
</dbReference>
<dbReference type="Proteomes" id="UP000694844">
    <property type="component" value="Chromosome 9"/>
</dbReference>
<dbReference type="OrthoDB" id="10064708at2759"/>
<dbReference type="SUPFAM" id="SSF64153">
    <property type="entry name" value="YjeF N-terminal domain-like"/>
    <property type="match status" value="1"/>
</dbReference>